<feature type="region of interest" description="Disordered" evidence="1">
    <location>
        <begin position="120"/>
        <end position="139"/>
    </location>
</feature>
<accession>A0A8J5TNZ8</accession>
<organism evidence="2 3">
    <name type="scientific">Fusarium oxysporum f. sp. rapae</name>
    <dbReference type="NCBI Taxonomy" id="485398"/>
    <lineage>
        <taxon>Eukaryota</taxon>
        <taxon>Fungi</taxon>
        <taxon>Dikarya</taxon>
        <taxon>Ascomycota</taxon>
        <taxon>Pezizomycotina</taxon>
        <taxon>Sordariomycetes</taxon>
        <taxon>Hypocreomycetidae</taxon>
        <taxon>Hypocreales</taxon>
        <taxon>Nectriaceae</taxon>
        <taxon>Fusarium</taxon>
        <taxon>Fusarium oxysporum species complex</taxon>
    </lineage>
</organism>
<dbReference type="AlphaFoldDB" id="A0A8J5TNZ8"/>
<dbReference type="EMBL" id="JAELUQ010000011">
    <property type="protein sequence ID" value="KAG7406325.1"/>
    <property type="molecule type" value="Genomic_DNA"/>
</dbReference>
<protein>
    <submittedName>
        <fullName evidence="2">Uncharacterized protein</fullName>
    </submittedName>
</protein>
<evidence type="ECO:0000313" key="2">
    <source>
        <dbReference type="EMBL" id="KAG7406325.1"/>
    </source>
</evidence>
<evidence type="ECO:0000256" key="1">
    <source>
        <dbReference type="SAM" id="MobiDB-lite"/>
    </source>
</evidence>
<name>A0A8J5TNZ8_FUSOX</name>
<dbReference type="Proteomes" id="UP000694050">
    <property type="component" value="Unassembled WGS sequence"/>
</dbReference>
<proteinExistence type="predicted"/>
<feature type="compositionally biased region" description="Acidic residues" evidence="1">
    <location>
        <begin position="120"/>
        <end position="133"/>
    </location>
</feature>
<sequence length="139" mass="16253">MRKGKRGRQGNKPSSRVCIDCGLNPRSATTRYNRGNRIVIGGQGFITCWCEKHGIVPEDSFSENRWVCITCWEPIARRRREKEREQQNIRYQQEKAAKAKARAERRARLRDRGWVESEIEDMVSDSTTSDEDIWSVYSD</sequence>
<comment type="caution">
    <text evidence="2">The sequence shown here is derived from an EMBL/GenBank/DDBJ whole genome shotgun (WGS) entry which is preliminary data.</text>
</comment>
<evidence type="ECO:0000313" key="3">
    <source>
        <dbReference type="Proteomes" id="UP000694050"/>
    </source>
</evidence>
<gene>
    <name evidence="2" type="ORF">Forpe1208_v014491</name>
</gene>
<reference evidence="2" key="1">
    <citation type="submission" date="2021-04" db="EMBL/GenBank/DDBJ databases">
        <title>First draft genome resource for Brassicaceae pathogens Fusarium oxysporum f. sp. raphani and Fusarium oxysporum f. sp. rapae.</title>
        <authorList>
            <person name="Asai S."/>
        </authorList>
    </citation>
    <scope>NUCLEOTIDE SEQUENCE</scope>
    <source>
        <strain evidence="2">Tf1208</strain>
    </source>
</reference>